<evidence type="ECO:0000256" key="1">
    <source>
        <dbReference type="ARBA" id="ARBA00022691"/>
    </source>
</evidence>
<dbReference type="Pfam" id="PF01980">
    <property type="entry name" value="TrmO_N"/>
    <property type="match status" value="1"/>
</dbReference>
<dbReference type="STRING" id="188477.A0A3S1BFI9"/>
<dbReference type="PANTHER" id="PTHR12818:SF0">
    <property type="entry name" value="TRNA (ADENINE(37)-N6)-METHYLTRANSFERASE"/>
    <property type="match status" value="1"/>
</dbReference>
<dbReference type="CDD" id="cd09281">
    <property type="entry name" value="UPF0066"/>
    <property type="match status" value="1"/>
</dbReference>
<keyword evidence="1" id="KW-0949">S-adenosyl-L-methionine</keyword>
<name>A0A3S1BFI9_ELYCH</name>
<evidence type="ECO:0000259" key="4">
    <source>
        <dbReference type="PROSITE" id="PS51668"/>
    </source>
</evidence>
<dbReference type="EMBL" id="RQTK01000271">
    <property type="protein sequence ID" value="RUS82793.1"/>
    <property type="molecule type" value="Genomic_DNA"/>
</dbReference>
<feature type="region of interest" description="Disordered" evidence="3">
    <location>
        <begin position="257"/>
        <end position="276"/>
    </location>
</feature>
<evidence type="ECO:0000313" key="5">
    <source>
        <dbReference type="EMBL" id="RUS82793.1"/>
    </source>
</evidence>
<feature type="domain" description="TsaA-like" evidence="4">
    <location>
        <begin position="5"/>
        <end position="143"/>
    </location>
</feature>
<dbReference type="Proteomes" id="UP000271974">
    <property type="component" value="Unassembled WGS sequence"/>
</dbReference>
<dbReference type="InterPro" id="IPR023370">
    <property type="entry name" value="TrmO-like_N"/>
</dbReference>
<dbReference type="InterPro" id="IPR036414">
    <property type="entry name" value="YaeB_N_sf"/>
</dbReference>
<dbReference type="InterPro" id="IPR036413">
    <property type="entry name" value="YaeB-like_sf"/>
</dbReference>
<evidence type="ECO:0000313" key="6">
    <source>
        <dbReference type="Proteomes" id="UP000271974"/>
    </source>
</evidence>
<proteinExistence type="inferred from homology"/>
<evidence type="ECO:0000256" key="2">
    <source>
        <dbReference type="ARBA" id="ARBA00033753"/>
    </source>
</evidence>
<comment type="caution">
    <text evidence="5">The sequence shown here is derived from an EMBL/GenBank/DDBJ whole genome shotgun (WGS) entry which is preliminary data.</text>
</comment>
<comment type="similarity">
    <text evidence="2">Belongs to the tRNA methyltransferase O family.</text>
</comment>
<dbReference type="PROSITE" id="PS51668">
    <property type="entry name" value="TSAA_2"/>
    <property type="match status" value="1"/>
</dbReference>
<dbReference type="PANTHER" id="PTHR12818">
    <property type="entry name" value="TRNA (ADENINE(37)-N6)-METHYLTRANSFERASE"/>
    <property type="match status" value="1"/>
</dbReference>
<protein>
    <recommendedName>
        <fullName evidence="4">TsaA-like domain-containing protein</fullName>
    </recommendedName>
</protein>
<reference evidence="5 6" key="1">
    <citation type="submission" date="2019-01" db="EMBL/GenBank/DDBJ databases">
        <title>A draft genome assembly of the solar-powered sea slug Elysia chlorotica.</title>
        <authorList>
            <person name="Cai H."/>
            <person name="Li Q."/>
            <person name="Fang X."/>
            <person name="Li J."/>
            <person name="Curtis N.E."/>
            <person name="Altenburger A."/>
            <person name="Shibata T."/>
            <person name="Feng M."/>
            <person name="Maeda T."/>
            <person name="Schwartz J.A."/>
            <person name="Shigenobu S."/>
            <person name="Lundholm N."/>
            <person name="Nishiyama T."/>
            <person name="Yang H."/>
            <person name="Hasebe M."/>
            <person name="Li S."/>
            <person name="Pierce S.K."/>
            <person name="Wang J."/>
        </authorList>
    </citation>
    <scope>NUCLEOTIDE SEQUENCE [LARGE SCALE GENOMIC DNA]</scope>
    <source>
        <strain evidence="5">EC2010</strain>
        <tissue evidence="5">Whole organism of an adult</tissue>
    </source>
</reference>
<dbReference type="PROSITE" id="PS01318">
    <property type="entry name" value="TSAA_1"/>
    <property type="match status" value="1"/>
</dbReference>
<dbReference type="InterPro" id="IPR023368">
    <property type="entry name" value="UPF0066_cons_site"/>
</dbReference>
<gene>
    <name evidence="5" type="ORF">EGW08_009457</name>
</gene>
<dbReference type="FunFam" id="3.30.2310.10:FF:000002">
    <property type="entry name" value="tRNA methyltransferase O"/>
    <property type="match status" value="1"/>
</dbReference>
<organism evidence="5 6">
    <name type="scientific">Elysia chlorotica</name>
    <name type="common">Eastern emerald elysia</name>
    <name type="synonym">Sea slug</name>
    <dbReference type="NCBI Taxonomy" id="188477"/>
    <lineage>
        <taxon>Eukaryota</taxon>
        <taxon>Metazoa</taxon>
        <taxon>Spiralia</taxon>
        <taxon>Lophotrochozoa</taxon>
        <taxon>Mollusca</taxon>
        <taxon>Gastropoda</taxon>
        <taxon>Heterobranchia</taxon>
        <taxon>Euthyneura</taxon>
        <taxon>Panpulmonata</taxon>
        <taxon>Sacoglossa</taxon>
        <taxon>Placobranchoidea</taxon>
        <taxon>Plakobranchidae</taxon>
        <taxon>Elysia</taxon>
    </lineage>
</organism>
<dbReference type="SUPFAM" id="SSF118196">
    <property type="entry name" value="YaeB-like"/>
    <property type="match status" value="1"/>
</dbReference>
<feature type="non-terminal residue" evidence="5">
    <location>
        <position position="391"/>
    </location>
</feature>
<dbReference type="AlphaFoldDB" id="A0A3S1BFI9"/>
<dbReference type="Gene3D" id="2.40.30.70">
    <property type="entry name" value="YaeB-like"/>
    <property type="match status" value="1"/>
</dbReference>
<sequence length="391" mass="43502">MNVTMKPIGTMKSLFHFKNGTPRQASVCHSAPGILTVEKTVFNNPEHSIEGLQDYSHAWVIFVFHKNNNSHTKAKVKPPRLDGKRTGVFSSRSPYRPNNIGLSLLKIDKIEGATIHFSGVDMIDGTPVLDIKPYIPEYDSPTSKLGHGTKLPLLLETGDELQEKLLDSNNIKNSIDNNTAETSTVIELEKGFLALSSALDKAGSFLASHSSKDQKDVLREESEIEITPNSSGLNTLEGSRKQHYITNDNQTVLDSHQTSATSDHVTREAAGAKNFPSASDPVIAPWLLNPPVKKLTVTFTTEALQQLQQFSKLSPDPHYQLQLLSNPKEAESAIRTVLHEDPRSVYRRQHCKDSLYFFTVDVVHITCWFDEDVAQVVRLKPVAYVSKLHAK</sequence>
<feature type="region of interest" description="Disordered" evidence="3">
    <location>
        <begin position="72"/>
        <end position="92"/>
    </location>
</feature>
<keyword evidence="6" id="KW-1185">Reference proteome</keyword>
<accession>A0A3S1BFI9</accession>
<dbReference type="Gene3D" id="3.30.2310.10">
    <property type="entry name" value="YaeB-like"/>
    <property type="match status" value="1"/>
</dbReference>
<dbReference type="OrthoDB" id="4882at2759"/>
<dbReference type="InterPro" id="IPR040372">
    <property type="entry name" value="YaeB-like"/>
</dbReference>
<dbReference type="NCBIfam" id="TIGR00104">
    <property type="entry name" value="tRNA_TsaA"/>
    <property type="match status" value="1"/>
</dbReference>
<evidence type="ECO:0000256" key="3">
    <source>
        <dbReference type="SAM" id="MobiDB-lite"/>
    </source>
</evidence>